<keyword evidence="1" id="KW-0812">Transmembrane</keyword>
<dbReference type="AlphaFoldDB" id="A0A517SA47"/>
<gene>
    <name evidence="2" type="ORF">Pan44_10070</name>
</gene>
<feature type="transmembrane region" description="Helical" evidence="1">
    <location>
        <begin position="173"/>
        <end position="196"/>
    </location>
</feature>
<dbReference type="OrthoDB" id="2943409at2"/>
<protein>
    <submittedName>
        <fullName evidence="2">Uncharacterized protein</fullName>
    </submittedName>
</protein>
<evidence type="ECO:0000256" key="1">
    <source>
        <dbReference type="SAM" id="Phobius"/>
    </source>
</evidence>
<organism evidence="2 3">
    <name type="scientific">Caulifigura coniformis</name>
    <dbReference type="NCBI Taxonomy" id="2527983"/>
    <lineage>
        <taxon>Bacteria</taxon>
        <taxon>Pseudomonadati</taxon>
        <taxon>Planctomycetota</taxon>
        <taxon>Planctomycetia</taxon>
        <taxon>Planctomycetales</taxon>
        <taxon>Planctomycetaceae</taxon>
        <taxon>Caulifigura</taxon>
    </lineage>
</organism>
<accession>A0A517SA47</accession>
<keyword evidence="1" id="KW-0472">Membrane</keyword>
<dbReference type="InterPro" id="IPR049920">
    <property type="entry name" value="IK1_05631-like"/>
</dbReference>
<evidence type="ECO:0000313" key="2">
    <source>
        <dbReference type="EMBL" id="QDT52992.1"/>
    </source>
</evidence>
<dbReference type="Proteomes" id="UP000315700">
    <property type="component" value="Chromosome"/>
</dbReference>
<dbReference type="Pfam" id="PF18159">
    <property type="entry name" value="S_4TM"/>
    <property type="match status" value="1"/>
</dbReference>
<proteinExistence type="predicted"/>
<name>A0A517SA47_9PLAN</name>
<feature type="transmembrane region" description="Helical" evidence="1">
    <location>
        <begin position="30"/>
        <end position="52"/>
    </location>
</feature>
<keyword evidence="1" id="KW-1133">Transmembrane helix</keyword>
<keyword evidence="3" id="KW-1185">Reference proteome</keyword>
<evidence type="ECO:0000313" key="3">
    <source>
        <dbReference type="Proteomes" id="UP000315700"/>
    </source>
</evidence>
<dbReference type="InParanoid" id="A0A517SA47"/>
<reference evidence="2 3" key="1">
    <citation type="submission" date="2019-02" db="EMBL/GenBank/DDBJ databases">
        <title>Deep-cultivation of Planctomycetes and their phenomic and genomic characterization uncovers novel biology.</title>
        <authorList>
            <person name="Wiegand S."/>
            <person name="Jogler M."/>
            <person name="Boedeker C."/>
            <person name="Pinto D."/>
            <person name="Vollmers J."/>
            <person name="Rivas-Marin E."/>
            <person name="Kohn T."/>
            <person name="Peeters S.H."/>
            <person name="Heuer A."/>
            <person name="Rast P."/>
            <person name="Oberbeckmann S."/>
            <person name="Bunk B."/>
            <person name="Jeske O."/>
            <person name="Meyerdierks A."/>
            <person name="Storesund J.E."/>
            <person name="Kallscheuer N."/>
            <person name="Luecker S."/>
            <person name="Lage O.M."/>
            <person name="Pohl T."/>
            <person name="Merkel B.J."/>
            <person name="Hornburger P."/>
            <person name="Mueller R.-W."/>
            <person name="Bruemmer F."/>
            <person name="Labrenz M."/>
            <person name="Spormann A.M."/>
            <person name="Op den Camp H."/>
            <person name="Overmann J."/>
            <person name="Amann R."/>
            <person name="Jetten M.S.M."/>
            <person name="Mascher T."/>
            <person name="Medema M.H."/>
            <person name="Devos D.P."/>
            <person name="Kaster A.-K."/>
            <person name="Ovreas L."/>
            <person name="Rohde M."/>
            <person name="Galperin M.Y."/>
            <person name="Jogler C."/>
        </authorList>
    </citation>
    <scope>NUCLEOTIDE SEQUENCE [LARGE SCALE GENOMIC DNA]</scope>
    <source>
        <strain evidence="2 3">Pan44</strain>
    </source>
</reference>
<dbReference type="EMBL" id="CP036271">
    <property type="protein sequence ID" value="QDT52992.1"/>
    <property type="molecule type" value="Genomic_DNA"/>
</dbReference>
<sequence length="319" mass="35865">MTNAIPRRQNELVYLVRAHREADRQAKYTAIAQITLSFVSAILGPSLAWLVSRNYPAYGPSAKAWAGLIAIATIAVDVVFLEPRVKRFRELKARLQDQFDTAVYDLPWNGVKAGRPVDAGEITALADRHKAAFPDDKPFLDWYPASVGEVPMSYARLLCQKSSMRWDSSLRDLFCLIYSVLLALLVGIGFVFAMAAHYDMQALVLSVLMPVLPAALQIWRERQKNTEAGEDMDRASQKVEALLDGLLAGSLTDDEAKHQSRLLQDELFDRRRRAPSIPERLYQYKRDEDEKKMKVAALERVNQMKQKLGLPTGNTVSGS</sequence>
<dbReference type="RefSeq" id="WP_145027819.1">
    <property type="nucleotide sequence ID" value="NZ_CP036271.1"/>
</dbReference>
<feature type="transmembrane region" description="Helical" evidence="1">
    <location>
        <begin position="64"/>
        <end position="81"/>
    </location>
</feature>
<dbReference type="KEGG" id="ccos:Pan44_10070"/>
<feature type="transmembrane region" description="Helical" evidence="1">
    <location>
        <begin position="202"/>
        <end position="219"/>
    </location>
</feature>